<proteinExistence type="predicted"/>
<protein>
    <submittedName>
        <fullName evidence="1">Uncharacterized protein</fullName>
    </submittedName>
</protein>
<dbReference type="Gramene" id="PGSC0003DMT400095333">
    <property type="protein sequence ID" value="PGSC0003DMT400095333"/>
    <property type="gene ID" value="PGSC0003DMG400044904"/>
</dbReference>
<name>M1DW24_SOLTU</name>
<reference evidence="2" key="1">
    <citation type="journal article" date="2011" name="Nature">
        <title>Genome sequence and analysis of the tuber crop potato.</title>
        <authorList>
            <consortium name="The Potato Genome Sequencing Consortium"/>
        </authorList>
    </citation>
    <scope>NUCLEOTIDE SEQUENCE [LARGE SCALE GENOMIC DNA]</scope>
    <source>
        <strain evidence="2">cv. DM1-3 516 R44</strain>
    </source>
</reference>
<accession>M1DW24</accession>
<dbReference type="EnsemblPlants" id="PGSC0003DMT400095333">
    <property type="protein sequence ID" value="PGSC0003DMT400095333"/>
    <property type="gene ID" value="PGSC0003DMG400044904"/>
</dbReference>
<dbReference type="InParanoid" id="M1DW24"/>
<reference evidence="1" key="2">
    <citation type="submission" date="2015-06" db="UniProtKB">
        <authorList>
            <consortium name="EnsemblPlants"/>
        </authorList>
    </citation>
    <scope>IDENTIFICATION</scope>
    <source>
        <strain evidence="1">DM1-3 516 R44</strain>
    </source>
</reference>
<evidence type="ECO:0000313" key="2">
    <source>
        <dbReference type="Proteomes" id="UP000011115"/>
    </source>
</evidence>
<dbReference type="PaxDb" id="4113-PGSC0003DMT400095333"/>
<dbReference type="AlphaFoldDB" id="M1DW24"/>
<keyword evidence="2" id="KW-1185">Reference proteome</keyword>
<sequence>MEMAREDKEDEGSSKNQLQIKLMECNLENASYHIPLHIIHPKKEWYPSKLQGPLIMMGVEENHTKQELAMEIG</sequence>
<organism evidence="1 2">
    <name type="scientific">Solanum tuberosum</name>
    <name type="common">Potato</name>
    <dbReference type="NCBI Taxonomy" id="4113"/>
    <lineage>
        <taxon>Eukaryota</taxon>
        <taxon>Viridiplantae</taxon>
        <taxon>Streptophyta</taxon>
        <taxon>Embryophyta</taxon>
        <taxon>Tracheophyta</taxon>
        <taxon>Spermatophyta</taxon>
        <taxon>Magnoliopsida</taxon>
        <taxon>eudicotyledons</taxon>
        <taxon>Gunneridae</taxon>
        <taxon>Pentapetalae</taxon>
        <taxon>asterids</taxon>
        <taxon>lamiids</taxon>
        <taxon>Solanales</taxon>
        <taxon>Solanaceae</taxon>
        <taxon>Solanoideae</taxon>
        <taxon>Solaneae</taxon>
        <taxon>Solanum</taxon>
    </lineage>
</organism>
<evidence type="ECO:0000313" key="1">
    <source>
        <dbReference type="EnsemblPlants" id="PGSC0003DMT400095333"/>
    </source>
</evidence>
<dbReference type="Proteomes" id="UP000011115">
    <property type="component" value="Unassembled WGS sequence"/>
</dbReference>
<dbReference type="HOGENOM" id="CLU_2709638_0_0_1"/>